<comment type="subcellular location">
    <subcellularLocation>
        <location evidence="2">Cytoplasm</location>
    </subcellularLocation>
    <subcellularLocation>
        <location evidence="1">Nucleus</location>
    </subcellularLocation>
</comment>
<organism evidence="12 13">
    <name type="scientific">Coemansia asiatica</name>
    <dbReference type="NCBI Taxonomy" id="1052880"/>
    <lineage>
        <taxon>Eukaryota</taxon>
        <taxon>Fungi</taxon>
        <taxon>Fungi incertae sedis</taxon>
        <taxon>Zoopagomycota</taxon>
        <taxon>Kickxellomycotina</taxon>
        <taxon>Kickxellomycetes</taxon>
        <taxon>Kickxellales</taxon>
        <taxon>Kickxellaceae</taxon>
        <taxon>Coemansia</taxon>
    </lineage>
</organism>
<evidence type="ECO:0000256" key="5">
    <source>
        <dbReference type="ARBA" id="ARBA00022553"/>
    </source>
</evidence>
<keyword evidence="13" id="KW-1185">Reference proteome</keyword>
<feature type="compositionally biased region" description="Acidic residues" evidence="10">
    <location>
        <begin position="239"/>
        <end position="256"/>
    </location>
</feature>
<dbReference type="GO" id="GO:0005737">
    <property type="term" value="C:cytoplasm"/>
    <property type="evidence" value="ECO:0007669"/>
    <property type="project" value="UniProtKB-SubCell"/>
</dbReference>
<comment type="caution">
    <text evidence="12">The sequence shown here is derived from an EMBL/GenBank/DDBJ whole genome shotgun (WGS) entry which is preliminary data.</text>
</comment>
<feature type="compositionally biased region" description="Basic residues" evidence="10">
    <location>
        <begin position="270"/>
        <end position="290"/>
    </location>
</feature>
<keyword evidence="3" id="KW-0963">Cytoplasm</keyword>
<dbReference type="Proteomes" id="UP001145021">
    <property type="component" value="Unassembled WGS sequence"/>
</dbReference>
<feature type="region of interest" description="Disordered" evidence="10">
    <location>
        <begin position="239"/>
        <end position="292"/>
    </location>
</feature>
<sequence length="336" mass="38509">MDSPESNYEEERERQIRENALFFASLGIEKPVVAKKVVQKRDRNKENDEDEFKPTREYTIRTRTHKISYNENRFYDDIDWPRKKKSNSGRKGTRNPNPGVRRVGGRIYDPVKGSTCHQCRQKTIDEKICCTNSGCNVMFDIHCLNIRYEDEADRTREAGKESSWICPKCTGKCNCSFCRRKQNKRPTGQLTTFIKNNGVDIAKKELSCDGFSSSALYPEPPKRAKRAFGIDSMYISENEYEEDEDDDDENNDEGNENDNGSDANSDSGRVRVRKAPVGRRYSQRKTKASARQKISAMVTDGESDFEHYYSGASGSVGRAWNGWDDIPSYIDCIVLI</sequence>
<dbReference type="PANTHER" id="PTHR31169:SF8">
    <property type="entry name" value="ZINC-FINGER DOMAIN OF MONOAMINE-OXIDASE A REPRESSOR R1 PROTEIN"/>
    <property type="match status" value="1"/>
</dbReference>
<reference evidence="12" key="1">
    <citation type="submission" date="2022-07" db="EMBL/GenBank/DDBJ databases">
        <title>Phylogenomic reconstructions and comparative analyses of Kickxellomycotina fungi.</title>
        <authorList>
            <person name="Reynolds N.K."/>
            <person name="Stajich J.E."/>
            <person name="Barry K."/>
            <person name="Grigoriev I.V."/>
            <person name="Crous P."/>
            <person name="Smith M.E."/>
        </authorList>
    </citation>
    <scope>NUCLEOTIDE SEQUENCE</scope>
    <source>
        <strain evidence="12">NBRC 105413</strain>
    </source>
</reference>
<evidence type="ECO:0000256" key="4">
    <source>
        <dbReference type="ARBA" id="ARBA00022499"/>
    </source>
</evidence>
<accession>A0A9W7XG47</accession>
<evidence type="ECO:0000256" key="8">
    <source>
        <dbReference type="ARBA" id="ARBA00023163"/>
    </source>
</evidence>
<feature type="compositionally biased region" description="Low complexity" evidence="10">
    <location>
        <begin position="257"/>
        <end position="267"/>
    </location>
</feature>
<evidence type="ECO:0000313" key="12">
    <source>
        <dbReference type="EMBL" id="KAJ1642110.1"/>
    </source>
</evidence>
<evidence type="ECO:0000256" key="2">
    <source>
        <dbReference type="ARBA" id="ARBA00004496"/>
    </source>
</evidence>
<feature type="region of interest" description="Disordered" evidence="10">
    <location>
        <begin position="80"/>
        <end position="104"/>
    </location>
</feature>
<evidence type="ECO:0000256" key="10">
    <source>
        <dbReference type="SAM" id="MobiDB-lite"/>
    </source>
</evidence>
<keyword evidence="8" id="KW-0804">Transcription</keyword>
<dbReference type="InterPro" id="IPR013083">
    <property type="entry name" value="Znf_RING/FYVE/PHD"/>
</dbReference>
<protein>
    <recommendedName>
        <fullName evidence="11">Zinc-finger domain-containing protein</fullName>
    </recommendedName>
</protein>
<keyword evidence="7" id="KW-0805">Transcription regulation</keyword>
<keyword evidence="4" id="KW-1017">Isopeptide bond</keyword>
<feature type="domain" description="Zinc-finger" evidence="11">
    <location>
        <begin position="108"/>
        <end position="201"/>
    </location>
</feature>
<evidence type="ECO:0000259" key="11">
    <source>
        <dbReference type="Pfam" id="PF10497"/>
    </source>
</evidence>
<keyword evidence="9" id="KW-0539">Nucleus</keyword>
<dbReference type="Gene3D" id="3.30.40.10">
    <property type="entry name" value="Zinc/RING finger domain, C3HC4 (zinc finger)"/>
    <property type="match status" value="1"/>
</dbReference>
<dbReference type="EMBL" id="JANBOH010000480">
    <property type="protein sequence ID" value="KAJ1642110.1"/>
    <property type="molecule type" value="Genomic_DNA"/>
</dbReference>
<evidence type="ECO:0000256" key="7">
    <source>
        <dbReference type="ARBA" id="ARBA00023015"/>
    </source>
</evidence>
<evidence type="ECO:0000256" key="3">
    <source>
        <dbReference type="ARBA" id="ARBA00022490"/>
    </source>
</evidence>
<evidence type="ECO:0000256" key="1">
    <source>
        <dbReference type="ARBA" id="ARBA00004123"/>
    </source>
</evidence>
<evidence type="ECO:0000313" key="13">
    <source>
        <dbReference type="Proteomes" id="UP001145021"/>
    </source>
</evidence>
<feature type="compositionally biased region" description="Basic residues" evidence="10">
    <location>
        <begin position="82"/>
        <end position="93"/>
    </location>
</feature>
<dbReference type="InterPro" id="IPR018866">
    <property type="entry name" value="Znf-4CXXC_R1"/>
</dbReference>
<keyword evidence="6" id="KW-0832">Ubl conjugation</keyword>
<evidence type="ECO:0000256" key="9">
    <source>
        <dbReference type="ARBA" id="ARBA00023242"/>
    </source>
</evidence>
<proteinExistence type="predicted"/>
<dbReference type="PANTHER" id="PTHR31169">
    <property type="entry name" value="OS05G0300700 PROTEIN"/>
    <property type="match status" value="1"/>
</dbReference>
<keyword evidence="5" id="KW-0597">Phosphoprotein</keyword>
<dbReference type="Pfam" id="PF10497">
    <property type="entry name" value="zf-4CXXC_R1"/>
    <property type="match status" value="1"/>
</dbReference>
<dbReference type="AlphaFoldDB" id="A0A9W7XG47"/>
<gene>
    <name evidence="12" type="ORF">LPJ64_006010</name>
</gene>
<dbReference type="GO" id="GO:0006355">
    <property type="term" value="P:regulation of DNA-templated transcription"/>
    <property type="evidence" value="ECO:0007669"/>
    <property type="project" value="InterPro"/>
</dbReference>
<dbReference type="InterPro" id="IPR040221">
    <property type="entry name" value="CDCA7/CDA7L"/>
</dbReference>
<evidence type="ECO:0000256" key="6">
    <source>
        <dbReference type="ARBA" id="ARBA00022843"/>
    </source>
</evidence>
<dbReference type="GO" id="GO:0005634">
    <property type="term" value="C:nucleus"/>
    <property type="evidence" value="ECO:0007669"/>
    <property type="project" value="UniProtKB-SubCell"/>
</dbReference>
<name>A0A9W7XG47_9FUNG</name>